<accession>A0ABT1RJH2</accession>
<evidence type="ECO:0000313" key="2">
    <source>
        <dbReference type="Proteomes" id="UP001524502"/>
    </source>
</evidence>
<dbReference type="RefSeq" id="WP_256130531.1">
    <property type="nucleotide sequence ID" value="NZ_JANFXK010000001.1"/>
</dbReference>
<evidence type="ECO:0008006" key="3">
    <source>
        <dbReference type="Google" id="ProtNLM"/>
    </source>
</evidence>
<protein>
    <recommendedName>
        <fullName evidence="3">DUF4352 domain-containing protein</fullName>
    </recommendedName>
</protein>
<reference evidence="1 2" key="1">
    <citation type="submission" date="2022-06" db="EMBL/GenBank/DDBJ databases">
        <title>Isolation of gut microbiota from human fecal samples.</title>
        <authorList>
            <person name="Pamer E.G."/>
            <person name="Barat B."/>
            <person name="Waligurski E."/>
            <person name="Medina S."/>
            <person name="Paddock L."/>
            <person name="Mostad J."/>
        </authorList>
    </citation>
    <scope>NUCLEOTIDE SEQUENCE [LARGE SCALE GENOMIC DNA]</scope>
    <source>
        <strain evidence="1 2">SL.3.17</strain>
    </source>
</reference>
<keyword evidence="2" id="KW-1185">Reference proteome</keyword>
<evidence type="ECO:0000313" key="1">
    <source>
        <dbReference type="EMBL" id="MCQ4635335.1"/>
    </source>
</evidence>
<gene>
    <name evidence="1" type="ORF">NE619_01215</name>
</gene>
<name>A0ABT1RJH2_9FIRM</name>
<dbReference type="Proteomes" id="UP001524502">
    <property type="component" value="Unassembled WGS sequence"/>
</dbReference>
<dbReference type="PROSITE" id="PS51257">
    <property type="entry name" value="PROKAR_LIPOPROTEIN"/>
    <property type="match status" value="1"/>
</dbReference>
<organism evidence="1 2">
    <name type="scientific">Anaerovorax odorimutans</name>
    <dbReference type="NCBI Taxonomy" id="109327"/>
    <lineage>
        <taxon>Bacteria</taxon>
        <taxon>Bacillati</taxon>
        <taxon>Bacillota</taxon>
        <taxon>Clostridia</taxon>
        <taxon>Peptostreptococcales</taxon>
        <taxon>Anaerovoracaceae</taxon>
        <taxon>Anaerovorax</taxon>
    </lineage>
</organism>
<sequence>MVKIKNRDKPLIAAMVLLLLLAAGCFGILAYSTYRDQTVNAFTVGYGEIAIEEDFKPPRKLLPGISIKKEVAVANTGPVPCSVRVLAKYTSSKMIKFSSVDFNTEAWTAKGDYFYYNSILQPGEKTIPLFTSIQIQDNVSQAQLEPFDVLIYAEAIQADGVKWD</sequence>
<dbReference type="EMBL" id="JANFXK010000001">
    <property type="protein sequence ID" value="MCQ4635335.1"/>
    <property type="molecule type" value="Genomic_DNA"/>
</dbReference>
<proteinExistence type="predicted"/>
<comment type="caution">
    <text evidence="1">The sequence shown here is derived from an EMBL/GenBank/DDBJ whole genome shotgun (WGS) entry which is preliminary data.</text>
</comment>